<reference evidence="3" key="1">
    <citation type="submission" date="2014-05" db="EMBL/GenBank/DDBJ databases">
        <title>Genome sequence of Mycobacterium aromaticivorans strain JS19b1T (= DSM 45407T).</title>
        <authorList>
            <person name="Kwak Y."/>
            <person name="Park G.-S."/>
            <person name="Li Q.X."/>
            <person name="Lee S.-E."/>
            <person name="Shin J.-H."/>
        </authorList>
    </citation>
    <scope>NUCLEOTIDE SEQUENCE [LARGE SCALE GENOMIC DNA]</scope>
    <source>
        <strain evidence="3">JS19b1</strain>
    </source>
</reference>
<dbReference type="InterPro" id="IPR001763">
    <property type="entry name" value="Rhodanese-like_dom"/>
</dbReference>
<organism evidence="3 4">
    <name type="scientific">Mycolicibacterium aromaticivorans JS19b1 = JCM 16368</name>
    <dbReference type="NCBI Taxonomy" id="1440774"/>
    <lineage>
        <taxon>Bacteria</taxon>
        <taxon>Bacillati</taxon>
        <taxon>Actinomycetota</taxon>
        <taxon>Actinomycetes</taxon>
        <taxon>Mycobacteriales</taxon>
        <taxon>Mycobacteriaceae</taxon>
        <taxon>Mycolicibacterium</taxon>
    </lineage>
</organism>
<dbReference type="AlphaFoldDB" id="A0A064CEH2"/>
<evidence type="ECO:0000259" key="2">
    <source>
        <dbReference type="PROSITE" id="PS50206"/>
    </source>
</evidence>
<dbReference type="SMART" id="SM00450">
    <property type="entry name" value="RHOD"/>
    <property type="match status" value="1"/>
</dbReference>
<dbReference type="Gene3D" id="3.40.250.10">
    <property type="entry name" value="Rhodanese-like domain"/>
    <property type="match status" value="1"/>
</dbReference>
<keyword evidence="4" id="KW-1185">Reference proteome</keyword>
<dbReference type="GO" id="GO:0016740">
    <property type="term" value="F:transferase activity"/>
    <property type="evidence" value="ECO:0007669"/>
    <property type="project" value="UniProtKB-KW"/>
</dbReference>
<dbReference type="EMBL" id="JALN02000002">
    <property type="protein sequence ID" value="KDE97147.1"/>
    <property type="molecule type" value="Genomic_DNA"/>
</dbReference>
<dbReference type="Proteomes" id="UP000022835">
    <property type="component" value="Unassembled WGS sequence"/>
</dbReference>
<dbReference type="OrthoDB" id="9802991at2"/>
<dbReference type="PROSITE" id="PS50206">
    <property type="entry name" value="RHODANESE_3"/>
    <property type="match status" value="1"/>
</dbReference>
<accession>A0A064CEH2</accession>
<feature type="region of interest" description="Disordered" evidence="1">
    <location>
        <begin position="1"/>
        <end position="29"/>
    </location>
</feature>
<protein>
    <submittedName>
        <fullName evidence="3">Sulfurtransferase</fullName>
    </submittedName>
</protein>
<dbReference type="STRING" id="1440774.Y900_028085"/>
<dbReference type="eggNOG" id="COG0607">
    <property type="taxonomic scope" value="Bacteria"/>
</dbReference>
<feature type="domain" description="Rhodanese" evidence="2">
    <location>
        <begin position="63"/>
        <end position="155"/>
    </location>
</feature>
<evidence type="ECO:0000256" key="1">
    <source>
        <dbReference type="SAM" id="MobiDB-lite"/>
    </source>
</evidence>
<proteinExistence type="predicted"/>
<sequence>MGETPALLERRSRARSQDPVSVPKPVDHEPDLVTVDTTWGELQPLQCAAGVVAVGELELIEHVRAGAALIDTRVPDSRNSVTIPGAVNIAHDEITDRRTELDESRVSVLFCNGPQCPQSPAAIRALLEIGYPACYLVYYRGGLHDWVTLAMPIEAVG</sequence>
<name>A0A064CEH2_9MYCO</name>
<evidence type="ECO:0000313" key="3">
    <source>
        <dbReference type="EMBL" id="KDE97147.1"/>
    </source>
</evidence>
<dbReference type="InterPro" id="IPR036873">
    <property type="entry name" value="Rhodanese-like_dom_sf"/>
</dbReference>
<comment type="caution">
    <text evidence="3">The sequence shown here is derived from an EMBL/GenBank/DDBJ whole genome shotgun (WGS) entry which is preliminary data.</text>
</comment>
<dbReference type="SUPFAM" id="SSF52821">
    <property type="entry name" value="Rhodanese/Cell cycle control phosphatase"/>
    <property type="match status" value="1"/>
</dbReference>
<gene>
    <name evidence="3" type="ORF">Y900_028085</name>
</gene>
<evidence type="ECO:0000313" key="4">
    <source>
        <dbReference type="Proteomes" id="UP000022835"/>
    </source>
</evidence>
<dbReference type="Pfam" id="PF00581">
    <property type="entry name" value="Rhodanese"/>
    <property type="match status" value="1"/>
</dbReference>